<feature type="repeat" description="WD" evidence="8">
    <location>
        <begin position="392"/>
        <end position="433"/>
    </location>
</feature>
<dbReference type="EMBL" id="CP144533">
    <property type="protein sequence ID" value="WWC61270.1"/>
    <property type="molecule type" value="Genomic_DNA"/>
</dbReference>
<dbReference type="PROSITE" id="PS50294">
    <property type="entry name" value="WD_REPEATS_REGION"/>
    <property type="match status" value="1"/>
</dbReference>
<evidence type="ECO:0000256" key="4">
    <source>
        <dbReference type="ARBA" id="ARBA00022574"/>
    </source>
</evidence>
<evidence type="ECO:0000313" key="12">
    <source>
        <dbReference type="Proteomes" id="UP000078595"/>
    </source>
</evidence>
<keyword evidence="3" id="KW-0698">rRNA processing</keyword>
<feature type="compositionally biased region" description="Polar residues" evidence="9">
    <location>
        <begin position="88"/>
        <end position="97"/>
    </location>
</feature>
<dbReference type="GO" id="GO:0045943">
    <property type="term" value="P:positive regulation of transcription by RNA polymerase I"/>
    <property type="evidence" value="ECO:0007669"/>
    <property type="project" value="InterPro"/>
</dbReference>
<dbReference type="GO" id="GO:0003723">
    <property type="term" value="F:RNA binding"/>
    <property type="evidence" value="ECO:0007669"/>
    <property type="project" value="InterPro"/>
</dbReference>
<dbReference type="PANTHER" id="PTHR44215:SF1">
    <property type="entry name" value="WD REPEAT-CONTAINING PROTEIN 75"/>
    <property type="match status" value="1"/>
</dbReference>
<evidence type="ECO:0000256" key="2">
    <source>
        <dbReference type="ARBA" id="ARBA00022517"/>
    </source>
</evidence>
<feature type="region of interest" description="Disordered" evidence="9">
    <location>
        <begin position="1043"/>
        <end position="1104"/>
    </location>
</feature>
<reference evidence="11" key="2">
    <citation type="submission" date="2024-02" db="EMBL/GenBank/DDBJ databases">
        <title>Comparative genomics of Cryptococcus and Kwoniella reveals pathogenesis evolution and contrasting modes of karyotype evolution via chromosome fusion or intercentromeric recombination.</title>
        <authorList>
            <person name="Coelho M.A."/>
            <person name="David-Palma M."/>
            <person name="Shea T."/>
            <person name="Bowers K."/>
            <person name="McGinley-Smith S."/>
            <person name="Mohammad A.W."/>
            <person name="Gnirke A."/>
            <person name="Yurkov A.M."/>
            <person name="Nowrousian M."/>
            <person name="Sun S."/>
            <person name="Cuomo C.A."/>
            <person name="Heitman J."/>
        </authorList>
    </citation>
    <scope>NUCLEOTIDE SEQUENCE</scope>
    <source>
        <strain evidence="11">CBS 10117</strain>
    </source>
</reference>
<dbReference type="SUPFAM" id="SSF50978">
    <property type="entry name" value="WD40 repeat-like"/>
    <property type="match status" value="1"/>
</dbReference>
<dbReference type="InterPro" id="IPR015943">
    <property type="entry name" value="WD40/YVTN_repeat-like_dom_sf"/>
</dbReference>
<evidence type="ECO:0000256" key="8">
    <source>
        <dbReference type="PROSITE-ProRule" id="PRU00221"/>
    </source>
</evidence>
<evidence type="ECO:0000256" key="7">
    <source>
        <dbReference type="ARBA" id="ARBA00023242"/>
    </source>
</evidence>
<keyword evidence="6" id="KW-0804">Transcription</keyword>
<protein>
    <recommendedName>
        <fullName evidence="10">WD repeat-containing protein 75 second beta-propeller domain-containing protein</fullName>
    </recommendedName>
</protein>
<dbReference type="GO" id="GO:0006364">
    <property type="term" value="P:rRNA processing"/>
    <property type="evidence" value="ECO:0007669"/>
    <property type="project" value="UniProtKB-KW"/>
</dbReference>
<dbReference type="GO" id="GO:2000234">
    <property type="term" value="P:positive regulation of rRNA processing"/>
    <property type="evidence" value="ECO:0007669"/>
    <property type="project" value="TreeGrafter"/>
</dbReference>
<dbReference type="Proteomes" id="UP000078595">
    <property type="component" value="Chromosome 4"/>
</dbReference>
<dbReference type="Pfam" id="PF23769">
    <property type="entry name" value="Beta-prop_WDR75_2nd"/>
    <property type="match status" value="1"/>
</dbReference>
<evidence type="ECO:0000256" key="5">
    <source>
        <dbReference type="ARBA" id="ARBA00022737"/>
    </source>
</evidence>
<evidence type="ECO:0000313" key="11">
    <source>
        <dbReference type="EMBL" id="WWC61270.1"/>
    </source>
</evidence>
<feature type="compositionally biased region" description="Basic residues" evidence="9">
    <location>
        <begin position="1094"/>
        <end position="1104"/>
    </location>
</feature>
<evidence type="ECO:0000256" key="1">
    <source>
        <dbReference type="ARBA" id="ARBA00004604"/>
    </source>
</evidence>
<feature type="repeat" description="WD" evidence="8">
    <location>
        <begin position="165"/>
        <end position="207"/>
    </location>
</feature>
<feature type="domain" description="WD repeat-containing protein 75 second beta-propeller" evidence="10">
    <location>
        <begin position="502"/>
        <end position="806"/>
    </location>
</feature>
<feature type="compositionally biased region" description="Polar residues" evidence="9">
    <location>
        <begin position="1050"/>
        <end position="1063"/>
    </location>
</feature>
<reference evidence="11" key="1">
    <citation type="submission" date="2013-07" db="EMBL/GenBank/DDBJ databases">
        <authorList>
            <consortium name="The Broad Institute Genome Sequencing Platform"/>
            <person name="Cuomo C."/>
            <person name="Litvintseva A."/>
            <person name="Chen Y."/>
            <person name="Heitman J."/>
            <person name="Sun S."/>
            <person name="Springer D."/>
            <person name="Dromer F."/>
            <person name="Young S.K."/>
            <person name="Zeng Q."/>
            <person name="Gargeya S."/>
            <person name="Fitzgerald M."/>
            <person name="Abouelleil A."/>
            <person name="Alvarado L."/>
            <person name="Berlin A.M."/>
            <person name="Chapman S.B."/>
            <person name="Dewar J."/>
            <person name="Goldberg J."/>
            <person name="Griggs A."/>
            <person name="Gujja S."/>
            <person name="Hansen M."/>
            <person name="Howarth C."/>
            <person name="Imamovic A."/>
            <person name="Larimer J."/>
            <person name="McCowan C."/>
            <person name="Murphy C."/>
            <person name="Pearson M."/>
            <person name="Priest M."/>
            <person name="Roberts A."/>
            <person name="Saif S."/>
            <person name="Shea T."/>
            <person name="Sykes S."/>
            <person name="Wortman J."/>
            <person name="Nusbaum C."/>
            <person name="Birren B."/>
        </authorList>
    </citation>
    <scope>NUCLEOTIDE SEQUENCE</scope>
    <source>
        <strain evidence="11">CBS 10117</strain>
    </source>
</reference>
<feature type="compositionally biased region" description="Basic residues" evidence="9">
    <location>
        <begin position="72"/>
        <end position="84"/>
    </location>
</feature>
<keyword evidence="4 8" id="KW-0853">WD repeat</keyword>
<comment type="subcellular location">
    <subcellularLocation>
        <location evidence="1">Nucleus</location>
        <location evidence="1">Nucleolus</location>
    </subcellularLocation>
</comment>
<dbReference type="InterPro" id="IPR036322">
    <property type="entry name" value="WD40_repeat_dom_sf"/>
</dbReference>
<dbReference type="PANTHER" id="PTHR44215">
    <property type="entry name" value="WD REPEAT-CONTAINING PROTEIN 75"/>
    <property type="match status" value="1"/>
</dbReference>
<dbReference type="InterPro" id="IPR057644">
    <property type="entry name" value="Beta-prop_WDR75_2nd"/>
</dbReference>
<feature type="compositionally biased region" description="Acidic residues" evidence="9">
    <location>
        <begin position="964"/>
        <end position="978"/>
    </location>
</feature>
<dbReference type="Pfam" id="PF23869">
    <property type="entry name" value="Beta-prop_WDR75_1st"/>
    <property type="match status" value="1"/>
</dbReference>
<dbReference type="AlphaFoldDB" id="A0AAJ8KPF7"/>
<feature type="region of interest" description="Disordered" evidence="9">
    <location>
        <begin position="1"/>
        <end position="107"/>
    </location>
</feature>
<dbReference type="Pfam" id="PF00400">
    <property type="entry name" value="WD40"/>
    <property type="match status" value="1"/>
</dbReference>
<dbReference type="GO" id="GO:0032040">
    <property type="term" value="C:small-subunit processome"/>
    <property type="evidence" value="ECO:0007669"/>
    <property type="project" value="InterPro"/>
</dbReference>
<feature type="region of interest" description="Disordered" evidence="9">
    <location>
        <begin position="951"/>
        <end position="978"/>
    </location>
</feature>
<name>A0AAJ8KPF7_9TREE</name>
<dbReference type="GeneID" id="28967569"/>
<dbReference type="RefSeq" id="XP_065824932.1">
    <property type="nucleotide sequence ID" value="XM_065968860.1"/>
</dbReference>
<proteinExistence type="predicted"/>
<dbReference type="SUPFAM" id="SSF101898">
    <property type="entry name" value="NHL repeat"/>
    <property type="match status" value="1"/>
</dbReference>
<accession>A0AAJ8KPF7</accession>
<dbReference type="KEGG" id="kdj:28967569"/>
<evidence type="ECO:0000256" key="9">
    <source>
        <dbReference type="SAM" id="MobiDB-lite"/>
    </source>
</evidence>
<keyword evidence="7" id="KW-0539">Nucleus</keyword>
<dbReference type="Gene3D" id="2.130.10.10">
    <property type="entry name" value="YVTN repeat-like/Quinoprotein amine dehydrogenase"/>
    <property type="match status" value="3"/>
</dbReference>
<organism evidence="11 12">
    <name type="scientific">Kwoniella dejecticola CBS 10117</name>
    <dbReference type="NCBI Taxonomy" id="1296121"/>
    <lineage>
        <taxon>Eukaryota</taxon>
        <taxon>Fungi</taxon>
        <taxon>Dikarya</taxon>
        <taxon>Basidiomycota</taxon>
        <taxon>Agaricomycotina</taxon>
        <taxon>Tremellomycetes</taxon>
        <taxon>Tremellales</taxon>
        <taxon>Cryptococcaceae</taxon>
        <taxon>Kwoniella</taxon>
    </lineage>
</organism>
<feature type="compositionally biased region" description="Polar residues" evidence="9">
    <location>
        <begin position="1"/>
        <end position="20"/>
    </location>
</feature>
<dbReference type="InterPro" id="IPR001680">
    <property type="entry name" value="WD40_rpt"/>
</dbReference>
<evidence type="ECO:0000256" key="3">
    <source>
        <dbReference type="ARBA" id="ARBA00022552"/>
    </source>
</evidence>
<sequence>MAEKNGSSSSQTLTSLNPSTPKVGKGRRRNPKSTVEGEVARDPSRTVISSSKGKERALDPLPPIPSLSAATGKKKEKKYKKKEHKSLNGESSTSGPHSSAKKSHKRKEGDFWDVIPVAQNEISRIPPVWSNDGRFYLTVTHTSIHIHSSTAPSFTRLSTLSSTHRDGHTKPITSLHLSPTSSFQIISSSEDGTIKIWDWVTGRSVRTIKFTDNNAKVHHVAFGEVAGKWCIFAAVTSSKDVAGQKLSHRVLKVPFTGSTTPYVIGKLSAPPTALMMSPRSTYLVVLSATKAYTYRMPSTHADPTVDIWENRPTCVKFVSDQAFTCGAFSPEKTLATSNEEEWFATGDEKGVIRLWHGLAQAFRQVDLAAQSVIGQSSSGAADTERKLPTTSLHWHAHAVSAIAFTPSGSQLLSVGEESVLVQWHLASGKREYIPRLGGRPIISLAIRKASHGSEEEWWMSLADGSTIRVGSASGQISNVGQGIRLDPLRPTSSTKAYPFSLHPSTSALVVPSSHPSTLQFIDPIASSVLFDLEVVPSNRISRRDEKELESVQVEKVTFSDAQDGQSVWMATFESRTGDDLEGGGKVRNLKLWKWQDERYSVNTQFPRAHGLSPLTSVVFSPIQQGSDTSSSESSFAHPCLLTASADGVAKIWQIRQSKVSQQGKVASSKTTANELYWSCRSTFDYRGLPIFDSAFSPDGTIVVLAHGSVVTLWDVESNVLLKVFDTSSGSDVTQIGFVGQEGRYLVGTGQAQGIIVWDLLSCDVAWSVRDQAVQNLVILNDIFVVSSSTSQESAITVYSPISSTPLRQVSTPKVFKQLQILPSALTPTSTSSASLHFVGVDASGEIFRFGDLAHAAAPLSSKKVSTSNGQKQGLSIWQEMFGKDAFLDMGMTIDETEQDSDKATATASALQQSIVRGKGKPADVFSGPSHTMPSTSILFDAFMDELLSGNKAARRDQEDNTQGSDEDDEDGAITYQDDDVVQAEAAVPVLSVKGKEVRDEEIKELEVFFREVLGNVTSHTNPTNTTATTPKTPALVKAKKVNGHLPNGDHASSATANTSTPINSKKPHVNGVHIEADDNMEVDTPASKKGSVGKGKKRKALRED</sequence>
<dbReference type="InterPro" id="IPR053826">
    <property type="entry name" value="WDR75"/>
</dbReference>
<keyword evidence="5" id="KW-0677">Repeat</keyword>
<dbReference type="PROSITE" id="PS50082">
    <property type="entry name" value="WD_REPEATS_2"/>
    <property type="match status" value="2"/>
</dbReference>
<gene>
    <name evidence="11" type="ORF">I303_103851</name>
</gene>
<evidence type="ECO:0000259" key="10">
    <source>
        <dbReference type="Pfam" id="PF23769"/>
    </source>
</evidence>
<keyword evidence="12" id="KW-1185">Reference proteome</keyword>
<keyword evidence="2" id="KW-0690">Ribosome biogenesis</keyword>
<evidence type="ECO:0000256" key="6">
    <source>
        <dbReference type="ARBA" id="ARBA00023163"/>
    </source>
</evidence>
<dbReference type="SMART" id="SM00320">
    <property type="entry name" value="WD40"/>
    <property type="match status" value="6"/>
</dbReference>